<dbReference type="InterPro" id="IPR011990">
    <property type="entry name" value="TPR-like_helical_dom_sf"/>
</dbReference>
<accession>A0A1Q8SQD8</accession>
<dbReference type="PANTHER" id="PTHR43404:SF1">
    <property type="entry name" value="MNN4P"/>
    <property type="match status" value="1"/>
</dbReference>
<dbReference type="AlphaFoldDB" id="A0A1Q8SQD8"/>
<gene>
    <name evidence="1" type="ORF">BTW07_13780</name>
</gene>
<name>A0A1Q8SQD8_9GAMM</name>
<dbReference type="GO" id="GO:0009100">
    <property type="term" value="P:glycoprotein metabolic process"/>
    <property type="evidence" value="ECO:0007669"/>
    <property type="project" value="UniProtKB-ARBA"/>
</dbReference>
<organism evidence="1 2">
    <name type="scientific">Salinicola socius</name>
    <dbReference type="NCBI Taxonomy" id="404433"/>
    <lineage>
        <taxon>Bacteria</taxon>
        <taxon>Pseudomonadati</taxon>
        <taxon>Pseudomonadota</taxon>
        <taxon>Gammaproteobacteria</taxon>
        <taxon>Oceanospirillales</taxon>
        <taxon>Halomonadaceae</taxon>
        <taxon>Salinicola</taxon>
    </lineage>
</organism>
<protein>
    <recommendedName>
        <fullName evidence="3">LicD family protein</fullName>
    </recommendedName>
</protein>
<dbReference type="STRING" id="404433.BTW07_13780"/>
<dbReference type="Gene3D" id="1.25.40.10">
    <property type="entry name" value="Tetratricopeptide repeat domain"/>
    <property type="match status" value="1"/>
</dbReference>
<evidence type="ECO:0000313" key="2">
    <source>
        <dbReference type="Proteomes" id="UP000186878"/>
    </source>
</evidence>
<evidence type="ECO:0008006" key="3">
    <source>
        <dbReference type="Google" id="ProtNLM"/>
    </source>
</evidence>
<dbReference type="RefSeq" id="WP_075570751.1">
    <property type="nucleotide sequence ID" value="NZ_MSDO01000020.1"/>
</dbReference>
<keyword evidence="2" id="KW-1185">Reference proteome</keyword>
<dbReference type="InterPro" id="IPR052942">
    <property type="entry name" value="LPS_cholinephosphotransferase"/>
</dbReference>
<reference evidence="1 2" key="1">
    <citation type="submission" date="2016-12" db="EMBL/GenBank/DDBJ databases">
        <title>Draft genome sequences of strains Salinicola socius SMB35, Salinicola sp. MH3R3-1 and Chromohalobacter sp. SMB17 from the Verkhnekamsk potash mining region of Russia.</title>
        <authorList>
            <person name="Mavrodi D.V."/>
            <person name="Olsson B.E."/>
            <person name="Korsakova E.S."/>
            <person name="Pyankova A."/>
            <person name="Mavrodi O.V."/>
            <person name="Plotnikova E.G."/>
        </authorList>
    </citation>
    <scope>NUCLEOTIDE SEQUENCE [LARGE SCALE GENOMIC DNA]</scope>
    <source>
        <strain evidence="1 2">SMB35</strain>
    </source>
</reference>
<dbReference type="Proteomes" id="UP000186878">
    <property type="component" value="Unassembled WGS sequence"/>
</dbReference>
<dbReference type="EMBL" id="MSDO01000020">
    <property type="protein sequence ID" value="OLO03651.1"/>
    <property type="molecule type" value="Genomic_DNA"/>
</dbReference>
<sequence>MINTAFRTRADQLKLIDEPVRLIDKWRPPSRALLLRQGNHDQLSELCHQQLNRRGRVNLWNGRQEKALFYLALSHYYRGDYSESRRWLAQIQEIRPYDTNARYLAADIARVQGQLAEAWAQLEILVPRTRRPKTWLYMAQLVDSSEALARLRDNYRRASASDSVPPFHPAIAQYLAAGYQRASEYAKAFELWREVIAHTSRRPTPSRTNTTVANAFRTGGAAVALKDINRVLRANGMKPFLVSGTLLGCVREGKLLAHDNDIDIGLMSDTDEQIVSKVLAASGHFHLLPRRAGDCLRVKHLNGIAIDVFLHYSENDAVWHGGTKARWYNSPFGLTETLFLGERFWIPEAPERYLEENYGDWRTPIVNFDSTLDTPNAEIRSQDELVVHAYKKLNGALLQGDDESMTRYRKLLVTLNEPDPLPTSRQSSR</sequence>
<evidence type="ECO:0000313" key="1">
    <source>
        <dbReference type="EMBL" id="OLO03651.1"/>
    </source>
</evidence>
<comment type="caution">
    <text evidence="1">The sequence shown here is derived from an EMBL/GenBank/DDBJ whole genome shotgun (WGS) entry which is preliminary data.</text>
</comment>
<dbReference type="OrthoDB" id="9786100at2"/>
<proteinExistence type="predicted"/>
<dbReference type="PANTHER" id="PTHR43404">
    <property type="entry name" value="LIPOPOLYSACCHARIDE CHOLINEPHOSPHOTRANSFERASE LICD"/>
    <property type="match status" value="1"/>
</dbReference>
<dbReference type="SUPFAM" id="SSF48452">
    <property type="entry name" value="TPR-like"/>
    <property type="match status" value="1"/>
</dbReference>